<comment type="caution">
    <text evidence="8">The sequence shown here is derived from an EMBL/GenBank/DDBJ whole genome shotgun (WGS) entry which is preliminary data.</text>
</comment>
<dbReference type="RefSeq" id="WP_111538412.1">
    <property type="nucleotide sequence ID" value="NZ_QKZL01000019.1"/>
</dbReference>
<evidence type="ECO:0000259" key="7">
    <source>
        <dbReference type="Pfam" id="PF00482"/>
    </source>
</evidence>
<proteinExistence type="predicted"/>
<evidence type="ECO:0000313" key="8">
    <source>
        <dbReference type="EMBL" id="PZX13113.1"/>
    </source>
</evidence>
<feature type="transmembrane region" description="Helical" evidence="6">
    <location>
        <begin position="303"/>
        <end position="323"/>
    </location>
</feature>
<dbReference type="InterPro" id="IPR018076">
    <property type="entry name" value="T2SS_GspF_dom"/>
</dbReference>
<evidence type="ECO:0000256" key="3">
    <source>
        <dbReference type="ARBA" id="ARBA00022692"/>
    </source>
</evidence>
<feature type="transmembrane region" description="Helical" evidence="6">
    <location>
        <begin position="272"/>
        <end position="291"/>
    </location>
</feature>
<dbReference type="Proteomes" id="UP000248916">
    <property type="component" value="Unassembled WGS sequence"/>
</dbReference>
<feature type="transmembrane region" description="Helical" evidence="6">
    <location>
        <begin position="6"/>
        <end position="26"/>
    </location>
</feature>
<keyword evidence="9" id="KW-1185">Reference proteome</keyword>
<keyword evidence="3 6" id="KW-0812">Transmembrane</keyword>
<accession>A0A2W7MZV2</accession>
<reference evidence="8 9" key="1">
    <citation type="submission" date="2018-06" db="EMBL/GenBank/DDBJ databases">
        <title>Genomic Encyclopedia of Archaeal and Bacterial Type Strains, Phase II (KMG-II): from individual species to whole genera.</title>
        <authorList>
            <person name="Goeker M."/>
        </authorList>
    </citation>
    <scope>NUCLEOTIDE SEQUENCE [LARGE SCALE GENOMIC DNA]</scope>
    <source>
        <strain evidence="8 9">DSM 22009</strain>
    </source>
</reference>
<feature type="transmembrane region" description="Helical" evidence="6">
    <location>
        <begin position="127"/>
        <end position="145"/>
    </location>
</feature>
<gene>
    <name evidence="8" type="ORF">LX81_03341</name>
</gene>
<dbReference type="Gene3D" id="1.20.81.30">
    <property type="entry name" value="Type II secretion system (T2SS), domain F"/>
    <property type="match status" value="1"/>
</dbReference>
<dbReference type="Pfam" id="PF00482">
    <property type="entry name" value="T2SSF"/>
    <property type="match status" value="1"/>
</dbReference>
<keyword evidence="5 6" id="KW-0472">Membrane</keyword>
<comment type="subcellular location">
    <subcellularLocation>
        <location evidence="1">Cell membrane</location>
        <topology evidence="1">Multi-pass membrane protein</topology>
    </subcellularLocation>
</comment>
<evidence type="ECO:0000256" key="6">
    <source>
        <dbReference type="SAM" id="Phobius"/>
    </source>
</evidence>
<dbReference type="OrthoDB" id="9803381at2"/>
<protein>
    <submittedName>
        <fullName evidence="8">Tight adherence protein B</fullName>
    </submittedName>
</protein>
<keyword evidence="2" id="KW-1003">Cell membrane</keyword>
<dbReference type="InterPro" id="IPR042094">
    <property type="entry name" value="T2SS_GspF_sf"/>
</dbReference>
<name>A0A2W7MZV2_9RHOB</name>
<keyword evidence="4 6" id="KW-1133">Transmembrane helix</keyword>
<evidence type="ECO:0000256" key="2">
    <source>
        <dbReference type="ARBA" id="ARBA00022475"/>
    </source>
</evidence>
<feature type="domain" description="Type II secretion system protein GspF" evidence="7">
    <location>
        <begin position="164"/>
        <end position="286"/>
    </location>
</feature>
<dbReference type="PANTHER" id="PTHR35007:SF1">
    <property type="entry name" value="PILUS ASSEMBLY PROTEIN"/>
    <property type="match status" value="1"/>
</dbReference>
<dbReference type="GO" id="GO:0005886">
    <property type="term" value="C:plasma membrane"/>
    <property type="evidence" value="ECO:0007669"/>
    <property type="project" value="UniProtKB-SubCell"/>
</dbReference>
<dbReference type="AlphaFoldDB" id="A0A2W7MZV2"/>
<sequence length="331" mass="35335">MSAAAQPFLVFLLTAMASAGMLWALFKPRLDGGSRASDRLTAVASGRKPVLPGALKDRGRKQSVEDALREIAEKETGADGKRRKVSLQLRIRQAGLGWTRKTFYIFGLASALFGFLLATVAAGLGPVPALGFGIGFGLLAPNLYVNRKRARRMSRFVSELPDALDVIVRGVKSGLPLSDCMKAIAAEAPEPVRAEFKAIVDDHTMGMTLADAAVRLPERMPVPEATFFAIVIAIQSRSGGSLSEALGNLSSVVRERKKMKNKIQAMSSEAKASAMIIGALPFLVGGALAAIAPDYVALLFSNIIGNVILAASAFWMLIGILVMRKMIAFDF</sequence>
<evidence type="ECO:0000313" key="9">
    <source>
        <dbReference type="Proteomes" id="UP000248916"/>
    </source>
</evidence>
<dbReference type="EMBL" id="QKZL01000019">
    <property type="protein sequence ID" value="PZX13113.1"/>
    <property type="molecule type" value="Genomic_DNA"/>
</dbReference>
<feature type="transmembrane region" description="Helical" evidence="6">
    <location>
        <begin position="102"/>
        <end position="121"/>
    </location>
</feature>
<evidence type="ECO:0000256" key="1">
    <source>
        <dbReference type="ARBA" id="ARBA00004651"/>
    </source>
</evidence>
<evidence type="ECO:0000256" key="5">
    <source>
        <dbReference type="ARBA" id="ARBA00023136"/>
    </source>
</evidence>
<dbReference type="PANTHER" id="PTHR35007">
    <property type="entry name" value="INTEGRAL MEMBRANE PROTEIN-RELATED"/>
    <property type="match status" value="1"/>
</dbReference>
<organism evidence="8 9">
    <name type="scientific">Palleronia aestuarii</name>
    <dbReference type="NCBI Taxonomy" id="568105"/>
    <lineage>
        <taxon>Bacteria</taxon>
        <taxon>Pseudomonadati</taxon>
        <taxon>Pseudomonadota</taxon>
        <taxon>Alphaproteobacteria</taxon>
        <taxon>Rhodobacterales</taxon>
        <taxon>Roseobacteraceae</taxon>
        <taxon>Palleronia</taxon>
    </lineage>
</organism>
<evidence type="ECO:0000256" key="4">
    <source>
        <dbReference type="ARBA" id="ARBA00022989"/>
    </source>
</evidence>